<dbReference type="OrthoDB" id="9807498at2"/>
<evidence type="ECO:0000259" key="1">
    <source>
        <dbReference type="Pfam" id="PF12392"/>
    </source>
</evidence>
<reference evidence="2 3" key="1">
    <citation type="submission" date="2016-02" db="EMBL/GenBank/DDBJ databases">
        <title>Genome sequence of Clostridium tepidiprofundi DSM 19306.</title>
        <authorList>
            <person name="Poehlein A."/>
            <person name="Daniel R."/>
        </authorList>
    </citation>
    <scope>NUCLEOTIDE SEQUENCE [LARGE SCALE GENOMIC DNA]</scope>
    <source>
        <strain evidence="2 3">DSM 19306</strain>
    </source>
</reference>
<keyword evidence="2" id="KW-0378">Hydrolase</keyword>
<evidence type="ECO:0000313" key="2">
    <source>
        <dbReference type="EMBL" id="KYH31059.1"/>
    </source>
</evidence>
<dbReference type="PROSITE" id="PS01276">
    <property type="entry name" value="PEPTIDASE_U32"/>
    <property type="match status" value="1"/>
</dbReference>
<dbReference type="EC" id="3.4.-.-" evidence="2"/>
<dbReference type="InterPro" id="IPR001539">
    <property type="entry name" value="Peptidase_U32"/>
</dbReference>
<dbReference type="RefSeq" id="WP_066827048.1">
    <property type="nucleotide sequence ID" value="NZ_LTBA01000051.1"/>
</dbReference>
<dbReference type="STRING" id="1121338.CLTEP_24360"/>
<keyword evidence="3" id="KW-1185">Reference proteome</keyword>
<dbReference type="Pfam" id="PF12392">
    <property type="entry name" value="DUF3656"/>
    <property type="match status" value="1"/>
</dbReference>
<sequence>MRKIELLAPAGEMNSLIAAVQNGANAVYIGGSRFSARAYAGNFNDEEIVKAVDYCHLYGVNVYVTLNTLLKHTEIHDALKYCEFLYNIGVDALIVQDTGLIYLVRKYLPEFELHASTQMTVHNAEGALFLKDLGLKRIVLSRELTLREIEYISKKFKIETEIFIHGALCISYSGQCLMSSIIGGRSGNRGRCAQPCRLPYKLVNLNNGLEKKGYLMSPKDICTINDVAKIIESGAASLKVEGRMKRPEYVAGVISAYRKAIDSFYDNSHFDVYEQQNRLMKLFNREGFSKAYLFGNTGASMMAYNFPKNTGIEIGKVLNNNYVQLFGNLAVKDGIRTESGGFTVNKIIRNGKEVYEAYEGENVIIKPSNYSKNEIIFKTYDYKLLNELYQSYKNMFDKKVAVTTNVLFKVDKPISLEAEYDGVTFKVEGDIVQKAINKPLNKERLIKNLNKAGDIFIKIESVNFEVFEEGFLPISAINDVRRKLLIKIENHIKNKFKRNKKIDIKNIVKTENENICDNFTQEKNMPQLLVVVNTEEQFRAALDEGVQDIAVTLFNKNGNINFHSEKEFNLYFKIPNIIKDYEFSEVSKIIEENINSINGLITANLGIINKFRGRTKIIGDYKLNIFNEYNFKFFNDILDGAYLSVELNKSEIKEIMKSCNNFSCGIIVYGKYEIMVSEYCVIGSVFGGKTEEKNCSGECTRGKFVLKDRMGKEFKLKTDKFCRCYIYNSVPTNLIDNIDELNRENLKSYRIDLIDENYEETICVIKSFKYKKWLGEKKEFTRGHFKRGVE</sequence>
<proteinExistence type="predicted"/>
<feature type="domain" description="Peptidase U32 collagenase" evidence="1">
    <location>
        <begin position="376"/>
        <end position="491"/>
    </location>
</feature>
<dbReference type="Pfam" id="PF01136">
    <property type="entry name" value="Peptidase_U32"/>
    <property type="match status" value="2"/>
</dbReference>
<dbReference type="InterPro" id="IPR051454">
    <property type="entry name" value="RNA/ubiquinone_mod_enzymes"/>
</dbReference>
<evidence type="ECO:0000313" key="3">
    <source>
        <dbReference type="Proteomes" id="UP000075531"/>
    </source>
</evidence>
<gene>
    <name evidence="2" type="primary">ydcP</name>
    <name evidence="2" type="ORF">CLTEP_24360</name>
</gene>
<keyword evidence="2" id="KW-0645">Protease</keyword>
<dbReference type="GO" id="GO:0008233">
    <property type="term" value="F:peptidase activity"/>
    <property type="evidence" value="ECO:0007669"/>
    <property type="project" value="UniProtKB-KW"/>
</dbReference>
<dbReference type="PATRIC" id="fig|1121338.3.peg.2518"/>
<protein>
    <submittedName>
        <fullName evidence="2">Putative protease YdcP</fullName>
        <ecNumber evidence="2">3.4.-.-</ecNumber>
    </submittedName>
</protein>
<dbReference type="EMBL" id="LTBA01000051">
    <property type="protein sequence ID" value="KYH31059.1"/>
    <property type="molecule type" value="Genomic_DNA"/>
</dbReference>
<dbReference type="GO" id="GO:0006508">
    <property type="term" value="P:proteolysis"/>
    <property type="evidence" value="ECO:0007669"/>
    <property type="project" value="UniProtKB-KW"/>
</dbReference>
<dbReference type="InterPro" id="IPR020988">
    <property type="entry name" value="Pept_U32_collagenase"/>
</dbReference>
<accession>A0A151ATS7</accession>
<dbReference type="Proteomes" id="UP000075531">
    <property type="component" value="Unassembled WGS sequence"/>
</dbReference>
<dbReference type="PANTHER" id="PTHR30217:SF10">
    <property type="entry name" value="23S RRNA 5-HYDROXYCYTIDINE C2501 SYNTHASE"/>
    <property type="match status" value="1"/>
</dbReference>
<dbReference type="AlphaFoldDB" id="A0A151ATS7"/>
<comment type="caution">
    <text evidence="2">The sequence shown here is derived from an EMBL/GenBank/DDBJ whole genome shotgun (WGS) entry which is preliminary data.</text>
</comment>
<organism evidence="2 3">
    <name type="scientific">Clostridium tepidiprofundi DSM 19306</name>
    <dbReference type="NCBI Taxonomy" id="1121338"/>
    <lineage>
        <taxon>Bacteria</taxon>
        <taxon>Bacillati</taxon>
        <taxon>Bacillota</taxon>
        <taxon>Clostridia</taxon>
        <taxon>Eubacteriales</taxon>
        <taxon>Clostridiaceae</taxon>
        <taxon>Clostridium</taxon>
    </lineage>
</organism>
<dbReference type="PANTHER" id="PTHR30217">
    <property type="entry name" value="PEPTIDASE U32 FAMILY"/>
    <property type="match status" value="1"/>
</dbReference>
<name>A0A151ATS7_9CLOT</name>